<evidence type="ECO:0000313" key="5">
    <source>
        <dbReference type="EMBL" id="KAK7200073.1"/>
    </source>
</evidence>
<reference evidence="5 6" key="1">
    <citation type="journal article" date="2021" name="MBio">
        <title>A New Model Trypanosomatid, Novymonas esmeraldas: Genomic Perception of Its 'Candidatus Pandoraea novymonadis' Endosymbiont.</title>
        <authorList>
            <person name="Zakharova A."/>
            <person name="Saura A."/>
            <person name="Butenko A."/>
            <person name="Podesvova L."/>
            <person name="Warmusova S."/>
            <person name="Kostygov A.Y."/>
            <person name="Nenarokova A."/>
            <person name="Lukes J."/>
            <person name="Opperdoes F.R."/>
            <person name="Yurchenko V."/>
        </authorList>
    </citation>
    <scope>NUCLEOTIDE SEQUENCE [LARGE SCALE GENOMIC DNA]</scope>
    <source>
        <strain evidence="5 6">E262AT.01</strain>
    </source>
</reference>
<dbReference type="InterPro" id="IPR051857">
    <property type="entry name" value="Asn_synthetase_domain"/>
</dbReference>
<keyword evidence="1" id="KW-0028">Amino-acid biosynthesis</keyword>
<dbReference type="SUPFAM" id="SSF52402">
    <property type="entry name" value="Adenine nucleotide alpha hydrolases-like"/>
    <property type="match status" value="2"/>
</dbReference>
<sequence>MCGICLLLRQRLVSTPATTTPTSASPPPPSSPLRPSTATTNADTVVQANPFYPVPTKAAHDLGGGGHRCCGGTLFPVPAELTHSLVPCACPQAGLEVKEFLGGGGGDSSGNAAADLFAEMVQNVRRRGPNTYGVTRRSFSTVCEVPAESGASLMHPPGSTAAATAAVSVRTDVAGVASVLGLRGHSTVAQPYDMSVETDAEEDAAANVSDQRSSLLWNGEIFGGALCPPPWGSDTVLLASRLSHMELECVNMTEHTEAGLRSLPLAQRQRMFLRKCTTLFEQQVEGPYSFIFIATRLRLTVFGRDPLGRHSLLTHVRVTAPPVRHAGTSPAGAAPVAPSPLPTALDVELIISSVGVQHRLPATAVAAVNDASVTTTVPSPLCSSSFATSAAVPMDGGSGSGSGSGGGGGGGGGSSSSTSGSSGVGTAKSKRPRHESVTAVSFGSTPPLAPPHLGGGSPQDVAEDDDDDAAAGAGGVEVCWEEVGVTGLFAVPLQAPLVYRDAAAVSAGAGAAAQTADVGETDDVTPRLHPVSLSAAASSAGTAGRAEECPHAAAISGAHVMLLHCPWQRTDHLVHPLLRTAGQPMVPHEPPPFELILAHEEIAVLPEPLLQWARNLMTSAHHDTARDQRWVDWAAAHYMLALAVSMHRRITVANSGVADSRDAHELSTARRRPLCILYSGGIDCTVIAALAHYLLPMETPIELVNVAFGETPEQAPDRVAAFRSMEELLRLPLLHTSRDDAAYSPGAAAGAATTTTTAAEREWRLVLVDVPSKMTPESAHIKDLLVPRHTVMDLDIGTALWYAARAAGRMQVLRRSDVVGVASSSTTATPLSCSPTSPSVPTRLGGGSPAVTLDGFSKHFRAYTGAAPVAGLARDAALHDMSFPGASAASLASTPPTAVAVAAATAELDSAATTQKYQILVDVLVKEGRSGTGPQTPVLLSTLGKEYSLFLQPHIKRYGYKKLGSFLNDAAKAGYVKFAPDAPSKAVRLCRPCDMARAAAVPPSPWFTTEYMKTQEPTHDPDGTAQSPSPCPGTFHESYVSHAKVVLLGMGADETLGGYTRYRRFYQREGMAGAQRELERDFARLWQRNLGRDDRITMDSGREPRFPFLDEGVVRTLEWIVLKHRNNILATYETSARRAAEARLGGVVSPTSPTVSPASPLRPGGPREAAPPPLTSDELLRLALDPIVSFRLNPGEGDKRVLRRVAGVLGLSDVTHLQKRAIQFGSRIAERKIRGTNDF</sequence>
<dbReference type="Gene3D" id="3.60.20.10">
    <property type="entry name" value="Glutamine Phosphoribosylpyrophosphate, subunit 1, domain 1"/>
    <property type="match status" value="1"/>
</dbReference>
<evidence type="ECO:0000256" key="2">
    <source>
        <dbReference type="ARBA" id="ARBA00022888"/>
    </source>
</evidence>
<feature type="compositionally biased region" description="Polar residues" evidence="4">
    <location>
        <begin position="825"/>
        <end position="840"/>
    </location>
</feature>
<dbReference type="GO" id="GO:0006529">
    <property type="term" value="P:asparagine biosynthetic process"/>
    <property type="evidence" value="ECO:0007669"/>
    <property type="project" value="UniProtKB-KW"/>
</dbReference>
<dbReference type="Proteomes" id="UP001430356">
    <property type="component" value="Unassembled WGS sequence"/>
</dbReference>
<dbReference type="EMBL" id="JAECZO010000003">
    <property type="protein sequence ID" value="KAK7200073.1"/>
    <property type="molecule type" value="Genomic_DNA"/>
</dbReference>
<proteinExistence type="predicted"/>
<dbReference type="Gene3D" id="3.40.50.620">
    <property type="entry name" value="HUPs"/>
    <property type="match status" value="2"/>
</dbReference>
<feature type="region of interest" description="Disordered" evidence="4">
    <location>
        <begin position="16"/>
        <end position="38"/>
    </location>
</feature>
<dbReference type="CDD" id="cd01991">
    <property type="entry name" value="Asn_synthase_B_C"/>
    <property type="match status" value="2"/>
</dbReference>
<keyword evidence="6" id="KW-1185">Reference proteome</keyword>
<feature type="region of interest" description="Disordered" evidence="4">
    <location>
        <begin position="825"/>
        <end position="844"/>
    </location>
</feature>
<comment type="caution">
    <text evidence="5">The sequence shown here is derived from an EMBL/GenBank/DDBJ whole genome shotgun (WGS) entry which is preliminary data.</text>
</comment>
<organism evidence="5 6">
    <name type="scientific">Novymonas esmeraldas</name>
    <dbReference type="NCBI Taxonomy" id="1808958"/>
    <lineage>
        <taxon>Eukaryota</taxon>
        <taxon>Discoba</taxon>
        <taxon>Euglenozoa</taxon>
        <taxon>Kinetoplastea</taxon>
        <taxon>Metakinetoplastina</taxon>
        <taxon>Trypanosomatida</taxon>
        <taxon>Trypanosomatidae</taxon>
        <taxon>Novymonas</taxon>
    </lineage>
</organism>
<name>A0AAW0F4J0_9TRYP</name>
<dbReference type="InterPro" id="IPR029055">
    <property type="entry name" value="Ntn_hydrolases_N"/>
</dbReference>
<feature type="region of interest" description="Disordered" evidence="4">
    <location>
        <begin position="1144"/>
        <end position="1173"/>
    </location>
</feature>
<dbReference type="InterPro" id="IPR014729">
    <property type="entry name" value="Rossmann-like_a/b/a_fold"/>
</dbReference>
<keyword evidence="3" id="KW-0315">Glutamine amidotransferase</keyword>
<evidence type="ECO:0000256" key="1">
    <source>
        <dbReference type="ARBA" id="ARBA00022605"/>
    </source>
</evidence>
<feature type="region of interest" description="Disordered" evidence="4">
    <location>
        <begin position="396"/>
        <end position="470"/>
    </location>
</feature>
<keyword evidence="2" id="KW-0061">Asparagine biosynthesis</keyword>
<gene>
    <name evidence="5" type="ORF">NESM_000056900</name>
</gene>
<feature type="compositionally biased region" description="Gly residues" evidence="4">
    <location>
        <begin position="396"/>
        <end position="414"/>
    </location>
</feature>
<feature type="region of interest" description="Disordered" evidence="4">
    <location>
        <begin position="1014"/>
        <end position="1033"/>
    </location>
</feature>
<dbReference type="GO" id="GO:0004066">
    <property type="term" value="F:asparagine synthase (glutamine-hydrolyzing) activity"/>
    <property type="evidence" value="ECO:0007669"/>
    <property type="project" value="InterPro"/>
</dbReference>
<accession>A0AAW0F4J0</accession>
<feature type="compositionally biased region" description="Low complexity" evidence="4">
    <location>
        <begin position="1147"/>
        <end position="1168"/>
    </location>
</feature>
<dbReference type="PANTHER" id="PTHR45937">
    <property type="entry name" value="ASPARAGINE SYNTHETASE DOMAIN-CONTAINING PROTEIN 1"/>
    <property type="match status" value="1"/>
</dbReference>
<evidence type="ECO:0000313" key="6">
    <source>
        <dbReference type="Proteomes" id="UP001430356"/>
    </source>
</evidence>
<dbReference type="AlphaFoldDB" id="A0AAW0F4J0"/>
<dbReference type="PANTHER" id="PTHR45937:SF1">
    <property type="entry name" value="ASPARAGINE SYNTHETASE DOMAIN-CONTAINING PROTEIN 1"/>
    <property type="match status" value="1"/>
</dbReference>
<evidence type="ECO:0000256" key="4">
    <source>
        <dbReference type="SAM" id="MobiDB-lite"/>
    </source>
</evidence>
<dbReference type="InterPro" id="IPR001962">
    <property type="entry name" value="Asn_synthase"/>
</dbReference>
<protein>
    <submittedName>
        <fullName evidence="5">Asparagine synthase</fullName>
    </submittedName>
</protein>
<evidence type="ECO:0000256" key="3">
    <source>
        <dbReference type="ARBA" id="ARBA00022962"/>
    </source>
</evidence>